<dbReference type="Gene3D" id="1.10.357.40">
    <property type="entry name" value="YbiA-like"/>
    <property type="match status" value="1"/>
</dbReference>
<dbReference type="NCBIfam" id="TIGR02464">
    <property type="entry name" value="ribofla_fusion"/>
    <property type="match status" value="1"/>
</dbReference>
<evidence type="ECO:0000259" key="2">
    <source>
        <dbReference type="Pfam" id="PF08719"/>
    </source>
</evidence>
<evidence type="ECO:0000256" key="1">
    <source>
        <dbReference type="SAM" id="Phobius"/>
    </source>
</evidence>
<evidence type="ECO:0000313" key="4">
    <source>
        <dbReference type="EMBL" id="GMR63275.1"/>
    </source>
</evidence>
<dbReference type="Proteomes" id="UP001328107">
    <property type="component" value="Unassembled WGS sequence"/>
</dbReference>
<accession>A0AAN5DHS8</accession>
<reference evidence="5" key="1">
    <citation type="submission" date="2022-10" db="EMBL/GenBank/DDBJ databases">
        <title>Genome assembly of Pristionchus species.</title>
        <authorList>
            <person name="Yoshida K."/>
            <person name="Sommer R.J."/>
        </authorList>
    </citation>
    <scope>NUCLEOTIDE SEQUENCE [LARGE SCALE GENOMIC DNA]</scope>
    <source>
        <strain evidence="3 5">RS5460</strain>
    </source>
</reference>
<keyword evidence="1" id="KW-0472">Membrane</keyword>
<evidence type="ECO:0000313" key="5">
    <source>
        <dbReference type="Proteomes" id="UP001328107"/>
    </source>
</evidence>
<gene>
    <name evidence="3" type="ORF">PMAYCL1PPCAC_17610</name>
    <name evidence="4" type="ORF">PMAYCL1PPCAC_33470</name>
</gene>
<dbReference type="InterPro" id="IPR012816">
    <property type="entry name" value="NADAR"/>
</dbReference>
<dbReference type="CDD" id="cd15457">
    <property type="entry name" value="NADAR"/>
    <property type="match status" value="1"/>
</dbReference>
<keyword evidence="5" id="KW-1185">Reference proteome</keyword>
<comment type="caution">
    <text evidence="4">The sequence shown here is derived from an EMBL/GenBank/DDBJ whole genome shotgun (WGS) entry which is preliminary data.</text>
</comment>
<dbReference type="EMBL" id="BTRK01000042">
    <property type="protein sequence ID" value="GMR63275.1"/>
    <property type="molecule type" value="Genomic_DNA"/>
</dbReference>
<keyword evidence="1" id="KW-1133">Transmembrane helix</keyword>
<keyword evidence="1" id="KW-0812">Transmembrane</keyword>
<dbReference type="Pfam" id="PF08719">
    <property type="entry name" value="NADAR"/>
    <property type="match status" value="1"/>
</dbReference>
<proteinExistence type="predicted"/>
<organism evidence="4 5">
    <name type="scientific">Pristionchus mayeri</name>
    <dbReference type="NCBI Taxonomy" id="1317129"/>
    <lineage>
        <taxon>Eukaryota</taxon>
        <taxon>Metazoa</taxon>
        <taxon>Ecdysozoa</taxon>
        <taxon>Nematoda</taxon>
        <taxon>Chromadorea</taxon>
        <taxon>Rhabditida</taxon>
        <taxon>Rhabditina</taxon>
        <taxon>Diplogasteromorpha</taxon>
        <taxon>Diplogasteroidea</taxon>
        <taxon>Neodiplogasteridae</taxon>
        <taxon>Pristionchus</taxon>
    </lineage>
</organism>
<reference evidence="4" key="2">
    <citation type="submission" date="2023-06" db="EMBL/GenBank/DDBJ databases">
        <title>Genome assembly of Pristionchus species.</title>
        <authorList>
            <person name="Yoshida K."/>
            <person name="Sommer R.J."/>
        </authorList>
    </citation>
    <scope>NUCLEOTIDE SEQUENCE</scope>
    <source>
        <strain evidence="4">RS5460</strain>
    </source>
</reference>
<evidence type="ECO:0000313" key="3">
    <source>
        <dbReference type="EMBL" id="GMR47415.1"/>
    </source>
</evidence>
<protein>
    <recommendedName>
        <fullName evidence="2">NADAR domain-containing protein</fullName>
    </recommendedName>
</protein>
<feature type="domain" description="NADAR" evidence="2">
    <location>
        <begin position="76"/>
        <end position="223"/>
    </location>
</feature>
<name>A0AAN5DHS8_9BILA</name>
<sequence length="294" mass="33082">MSALDNLALIDRTIGYPKERTAAITNLLHELDKDGVSLKDGYGSAPKPSFVAEKAAPLDGSTSAKTPFGVDLILFYTTECPFSNYHHAPMTVDGKDFLSSEQFFMWVKAKTFKDEETAEDILSAGSPAEARKLGRMVRNFKDEVWKETSLRIMTVACYRKFQQNPGLRSALFSTAGAVLVEAAPRDRIWGIGIGASNVNAKDPARWRGSNNLGRILTVIREHMVSSKVYAMLPIPLEFSIVFFLELLGCSLYLVFLYLLYNGKEVFLHSPFFHLFYSTGEHNKRDFKFRLLLQE</sequence>
<dbReference type="AlphaFoldDB" id="A0AAN5DHS8"/>
<feature type="transmembrane region" description="Helical" evidence="1">
    <location>
        <begin position="238"/>
        <end position="260"/>
    </location>
</feature>
<dbReference type="SUPFAM" id="SSF143990">
    <property type="entry name" value="YbiA-like"/>
    <property type="match status" value="1"/>
</dbReference>
<dbReference type="InterPro" id="IPR037238">
    <property type="entry name" value="YbiA-like_sf"/>
</dbReference>
<dbReference type="EMBL" id="BTRK01000004">
    <property type="protein sequence ID" value="GMR47415.1"/>
    <property type="molecule type" value="Genomic_DNA"/>
</dbReference>